<dbReference type="InterPro" id="IPR050220">
    <property type="entry name" value="Type_II_DNA_Topoisomerases"/>
</dbReference>
<dbReference type="InterPro" id="IPR013760">
    <property type="entry name" value="Topo_IIA-like_dom_sf"/>
</dbReference>
<organism evidence="9 10">
    <name type="scientific">Candidatus Vampirococcus lugosii</name>
    <dbReference type="NCBI Taxonomy" id="2789015"/>
    <lineage>
        <taxon>Bacteria</taxon>
        <taxon>Candidatus Absconditibacteriota</taxon>
        <taxon>Vampirococcus</taxon>
    </lineage>
</organism>
<dbReference type="PANTHER" id="PTHR43493">
    <property type="entry name" value="DNA GYRASE/TOPOISOMERASE SUBUNIT A"/>
    <property type="match status" value="1"/>
</dbReference>
<evidence type="ECO:0000256" key="3">
    <source>
        <dbReference type="ARBA" id="ARBA00012895"/>
    </source>
</evidence>
<dbReference type="InterPro" id="IPR013757">
    <property type="entry name" value="Topo_IIA_A_a_sf"/>
</dbReference>
<dbReference type="SMART" id="SM00434">
    <property type="entry name" value="TOP4c"/>
    <property type="match status" value="1"/>
</dbReference>
<dbReference type="InterPro" id="IPR035516">
    <property type="entry name" value="Gyrase/topoIV_suA_C"/>
</dbReference>
<evidence type="ECO:0000256" key="7">
    <source>
        <dbReference type="PROSITE-ProRule" id="PRU01384"/>
    </source>
</evidence>
<dbReference type="EMBL" id="JAEDAM010000014">
    <property type="protein sequence ID" value="MBS8121768.1"/>
    <property type="molecule type" value="Genomic_DNA"/>
</dbReference>
<evidence type="ECO:0000256" key="4">
    <source>
        <dbReference type="ARBA" id="ARBA00023029"/>
    </source>
</evidence>
<dbReference type="RefSeq" id="WP_213348593.1">
    <property type="nucleotide sequence ID" value="NZ_JAEDAM010000014.1"/>
</dbReference>
<dbReference type="Proteomes" id="UP000680365">
    <property type="component" value="Unassembled WGS sequence"/>
</dbReference>
<dbReference type="InterPro" id="IPR006691">
    <property type="entry name" value="GyrA/parC_rep"/>
</dbReference>
<evidence type="ECO:0000259" key="8">
    <source>
        <dbReference type="PROSITE" id="PS52040"/>
    </source>
</evidence>
<dbReference type="CDD" id="cd00187">
    <property type="entry name" value="TOP4c"/>
    <property type="match status" value="1"/>
</dbReference>
<accession>A0ABS5QKK2</accession>
<evidence type="ECO:0000256" key="6">
    <source>
        <dbReference type="ARBA" id="ARBA00023235"/>
    </source>
</evidence>
<gene>
    <name evidence="9" type="ORF">VAMP_23n42</name>
</gene>
<dbReference type="InterPro" id="IPR013758">
    <property type="entry name" value="Topo_IIA_A/C_ab"/>
</dbReference>
<reference evidence="9 10" key="1">
    <citation type="journal article" date="2021" name="Nat. Commun.">
        <title>Reductive evolution and unique predatory mode in the CPR bacterium Vampirococcus lugosii.</title>
        <authorList>
            <person name="Moreira D."/>
            <person name="Zivanovic Y."/>
            <person name="Lopez-Archilla A.I."/>
            <person name="Iniesto M."/>
            <person name="Lopez-Garcia P."/>
        </authorList>
    </citation>
    <scope>NUCLEOTIDE SEQUENCE [LARGE SCALE GENOMIC DNA]</scope>
    <source>
        <strain evidence="9">Chiprana</strain>
    </source>
</reference>
<comment type="catalytic activity">
    <reaction evidence="1 7">
        <text>ATP-dependent breakage, passage and rejoining of double-stranded DNA.</text>
        <dbReference type="EC" id="5.6.2.2"/>
    </reaction>
</comment>
<dbReference type="Gene3D" id="3.90.199.10">
    <property type="entry name" value="Topoisomerase II, domain 5"/>
    <property type="match status" value="1"/>
</dbReference>
<dbReference type="Pfam" id="PF00521">
    <property type="entry name" value="DNA_topoisoIV"/>
    <property type="match status" value="1"/>
</dbReference>
<dbReference type="InterPro" id="IPR002205">
    <property type="entry name" value="Topo_IIA_dom_A"/>
</dbReference>
<keyword evidence="5 7" id="KW-0238">DNA-binding</keyword>
<evidence type="ECO:0000313" key="9">
    <source>
        <dbReference type="EMBL" id="MBS8121768.1"/>
    </source>
</evidence>
<feature type="domain" description="Topo IIA-type catalytic" evidence="8">
    <location>
        <begin position="35"/>
        <end position="500"/>
    </location>
</feature>
<evidence type="ECO:0000256" key="5">
    <source>
        <dbReference type="ARBA" id="ARBA00023125"/>
    </source>
</evidence>
<evidence type="ECO:0000256" key="2">
    <source>
        <dbReference type="ARBA" id="ARBA00008263"/>
    </source>
</evidence>
<dbReference type="Gene3D" id="2.120.10.90">
    <property type="entry name" value="DNA gyrase/topoisomerase IV, subunit A, C-terminal"/>
    <property type="match status" value="1"/>
</dbReference>
<dbReference type="Pfam" id="PF03989">
    <property type="entry name" value="DNA_gyraseA_C"/>
    <property type="match status" value="3"/>
</dbReference>
<name>A0ABS5QKK2_9BACT</name>
<dbReference type="EC" id="5.6.2.2" evidence="3"/>
<protein>
    <recommendedName>
        <fullName evidence="3">DNA topoisomerase (ATP-hydrolyzing)</fullName>
        <ecNumber evidence="3">5.6.2.2</ecNumber>
    </recommendedName>
</protein>
<comment type="similarity">
    <text evidence="2">Belongs to the type II topoisomerase GyrA/ParC subunit family.</text>
</comment>
<comment type="caution">
    <text evidence="9">The sequence shown here is derived from an EMBL/GenBank/DDBJ whole genome shotgun (WGS) entry which is preliminary data.</text>
</comment>
<proteinExistence type="inferred from homology"/>
<evidence type="ECO:0000313" key="10">
    <source>
        <dbReference type="Proteomes" id="UP000680365"/>
    </source>
</evidence>
<dbReference type="Gene3D" id="3.30.1360.40">
    <property type="match status" value="1"/>
</dbReference>
<dbReference type="PROSITE" id="PS52040">
    <property type="entry name" value="TOPO_IIA"/>
    <property type="match status" value="1"/>
</dbReference>
<keyword evidence="4 7" id="KW-0799">Topoisomerase</keyword>
<evidence type="ECO:0000256" key="1">
    <source>
        <dbReference type="ARBA" id="ARBA00000185"/>
    </source>
</evidence>
<dbReference type="NCBIfam" id="NF004044">
    <property type="entry name" value="PRK05561.1"/>
    <property type="match status" value="1"/>
</dbReference>
<dbReference type="SUPFAM" id="SSF56719">
    <property type="entry name" value="Type II DNA topoisomerase"/>
    <property type="match status" value="1"/>
</dbReference>
<dbReference type="GO" id="GO:0003918">
    <property type="term" value="F:DNA topoisomerase type II (double strand cut, ATP-hydrolyzing) activity"/>
    <property type="evidence" value="ECO:0007669"/>
    <property type="project" value="UniProtKB-EC"/>
</dbReference>
<dbReference type="SUPFAM" id="SSF101904">
    <property type="entry name" value="GyrA/ParC C-terminal domain-like"/>
    <property type="match status" value="1"/>
</dbReference>
<keyword evidence="10" id="KW-1185">Reference proteome</keyword>
<keyword evidence="6 7" id="KW-0413">Isomerase</keyword>
<dbReference type="PANTHER" id="PTHR43493:SF5">
    <property type="entry name" value="DNA GYRASE SUBUNIT A, CHLOROPLASTIC_MITOCHONDRIAL"/>
    <property type="match status" value="1"/>
</dbReference>
<feature type="active site" description="O-(5'-phospho-DNA)-tyrosine intermediate" evidence="7">
    <location>
        <position position="123"/>
    </location>
</feature>
<dbReference type="Gene3D" id="1.10.268.10">
    <property type="entry name" value="Topoisomerase, domain 3"/>
    <property type="match status" value="1"/>
</dbReference>
<sequence length="797" mass="90841">MSEKNKAKILPQTIEEEITQSYIDYSMSVIVSRALPDVRDGLKPVLRRILYAMYDLKLFHNASFKKSAAVVGEVLGKYHPHGDSSVYEAMVRMTQDFSLRYPLVEGQGNFGSIDGDGAAAMRYTEARLTKIASEMLQDLEMETVDWRDNYDNSRQEPIVLPSKFPNHLCNGTMGIAVGMATNMAPHNLNEVIDSSLLLIQNPDTSIDEIMKIIKGPDFPTGGYIYDSESIKEVYKKGKGGIKCRGKAEITEIDGKKSILISQLPYQVNKANLVSKIGELVNQKKIEGITDITDESGKEKIKIVITIKKGSNPNDVLTLIYKYTDLQTNFNLNNVILIEKGIQPHTLNIKELLEEFVSFRREVVYRRSIFLLNKAKDRLHILLGLQKAIDILDEVIATIRGSQTRQDAKNELMKKYEFTDSQAEYILMLRLQTLVGLEIEKILNEIDDKRSLIEYLENIINNPKKLDEVVSEELVYVKNEYGDKRRTILSESLEVYQLEDSVKNLKRLEELQKEDIILWMGDDFETKILYQKRLNIIPENTISIKYIHNQYKIFAITDKGELIIRRIKDMGVYNIKNPGINFKKQFKLKGEIVFVDIIDEDFDHIVMLTNKNNIKKVSKKVVDKLKKTPTKIMHLADNENICKVCKTSEKDNILILSDSGIILMFNESNIRASGKVSGGVKAMSLEENEKVADMFLNSGEPFMFLYSQNAGKLISLEDMKIQKRGQRGLIGTKLSKGEKLLGGISIDEGAVTLKLKTGKLVEIHSNNIKLKERDKKMSKISEKEIISIFRPWKENNEQ</sequence>